<evidence type="ECO:0000256" key="3">
    <source>
        <dbReference type="ARBA" id="ARBA00022448"/>
    </source>
</evidence>
<comment type="subunit">
    <text evidence="2">Homotrimer.</text>
</comment>
<keyword evidence="8" id="KW-0626">Porin</keyword>
<keyword evidence="7" id="KW-0406">Ion transport</keyword>
<dbReference type="PANTHER" id="PTHR34501">
    <property type="entry name" value="PROTEIN YDDL-RELATED"/>
    <property type="match status" value="1"/>
</dbReference>
<feature type="signal peptide" evidence="11">
    <location>
        <begin position="1"/>
        <end position="20"/>
    </location>
</feature>
<dbReference type="PANTHER" id="PTHR34501:SF9">
    <property type="entry name" value="MAJOR OUTER MEMBRANE PROTEIN P.IA"/>
    <property type="match status" value="1"/>
</dbReference>
<evidence type="ECO:0000256" key="10">
    <source>
        <dbReference type="ARBA" id="ARBA00023237"/>
    </source>
</evidence>
<keyword evidence="5" id="KW-0812">Transmembrane</keyword>
<dbReference type="EMBL" id="JBHRVV010000001">
    <property type="protein sequence ID" value="MFC3460010.1"/>
    <property type="molecule type" value="Genomic_DNA"/>
</dbReference>
<keyword evidence="14" id="KW-1185">Reference proteome</keyword>
<dbReference type="Proteomes" id="UP001595665">
    <property type="component" value="Unassembled WGS sequence"/>
</dbReference>
<dbReference type="CDD" id="cd00342">
    <property type="entry name" value="gram_neg_porins"/>
    <property type="match status" value="1"/>
</dbReference>
<protein>
    <submittedName>
        <fullName evidence="13">Porin</fullName>
    </submittedName>
</protein>
<comment type="subcellular location">
    <subcellularLocation>
        <location evidence="1">Cell outer membrane</location>
        <topology evidence="1">Multi-pass membrane protein</topology>
    </subcellularLocation>
</comment>
<proteinExistence type="predicted"/>
<dbReference type="InterPro" id="IPR050298">
    <property type="entry name" value="Gram-neg_bact_OMP"/>
</dbReference>
<dbReference type="InterPro" id="IPR033900">
    <property type="entry name" value="Gram_neg_porin_domain"/>
</dbReference>
<dbReference type="PRINTS" id="PR00184">
    <property type="entry name" value="NEISSPPORIN"/>
</dbReference>
<feature type="chain" id="PRO_5045297677" evidence="11">
    <location>
        <begin position="21"/>
        <end position="349"/>
    </location>
</feature>
<evidence type="ECO:0000313" key="13">
    <source>
        <dbReference type="EMBL" id="MFC3460010.1"/>
    </source>
</evidence>
<evidence type="ECO:0000256" key="7">
    <source>
        <dbReference type="ARBA" id="ARBA00023065"/>
    </source>
</evidence>
<keyword evidence="9" id="KW-0472">Membrane</keyword>
<name>A0ABV7PL98_9BURK</name>
<keyword evidence="4" id="KW-1134">Transmembrane beta strand</keyword>
<dbReference type="Pfam" id="PF13609">
    <property type="entry name" value="Porin_4"/>
    <property type="match status" value="1"/>
</dbReference>
<reference evidence="14" key="1">
    <citation type="journal article" date="2019" name="Int. J. Syst. Evol. Microbiol.">
        <title>The Global Catalogue of Microorganisms (GCM) 10K type strain sequencing project: providing services to taxonomists for standard genome sequencing and annotation.</title>
        <authorList>
            <consortium name="The Broad Institute Genomics Platform"/>
            <consortium name="The Broad Institute Genome Sequencing Center for Infectious Disease"/>
            <person name="Wu L."/>
            <person name="Ma J."/>
        </authorList>
    </citation>
    <scope>NUCLEOTIDE SEQUENCE [LARGE SCALE GENOMIC DNA]</scope>
    <source>
        <strain evidence="14">CCM 7480</strain>
    </source>
</reference>
<keyword evidence="3" id="KW-0813">Transport</keyword>
<keyword evidence="10" id="KW-0998">Cell outer membrane</keyword>
<accession>A0ABV7PL98</accession>
<evidence type="ECO:0000256" key="6">
    <source>
        <dbReference type="ARBA" id="ARBA00022729"/>
    </source>
</evidence>
<evidence type="ECO:0000256" key="9">
    <source>
        <dbReference type="ARBA" id="ARBA00023136"/>
    </source>
</evidence>
<evidence type="ECO:0000256" key="5">
    <source>
        <dbReference type="ARBA" id="ARBA00022692"/>
    </source>
</evidence>
<organism evidence="13 14">
    <name type="scientific">Massilia haematophila</name>
    <dbReference type="NCBI Taxonomy" id="457923"/>
    <lineage>
        <taxon>Bacteria</taxon>
        <taxon>Pseudomonadati</taxon>
        <taxon>Pseudomonadota</taxon>
        <taxon>Betaproteobacteria</taxon>
        <taxon>Burkholderiales</taxon>
        <taxon>Oxalobacteraceae</taxon>
        <taxon>Telluria group</taxon>
        <taxon>Massilia</taxon>
    </lineage>
</organism>
<keyword evidence="6 11" id="KW-0732">Signal</keyword>
<dbReference type="InterPro" id="IPR002299">
    <property type="entry name" value="Porin_Neis"/>
</dbReference>
<dbReference type="SUPFAM" id="SSF56935">
    <property type="entry name" value="Porins"/>
    <property type="match status" value="1"/>
</dbReference>
<dbReference type="InterPro" id="IPR023614">
    <property type="entry name" value="Porin_dom_sf"/>
</dbReference>
<evidence type="ECO:0000256" key="4">
    <source>
        <dbReference type="ARBA" id="ARBA00022452"/>
    </source>
</evidence>
<sequence>MKKSLMAVALVGAFAGVAHAQTAVQIYGTIDAGVQKRSGDTLSIGKRAANTLGFKGTEDLGNGLKALFQLEIRYESDTGTVENGSRPLFQGQSRVGLQGDFGMVRIGRGLTPYQETIGAFEPWHALPNTGGFYTDLAVAGYTSAPLDAPGSSNNRWSNAFWYNSPVTGGFQLNAAIATKENNGGSVGTQYPAGSEASANPFSISATYNNGPAALMLGYERNAVESKVMSIAGSFMATPELKLMALFTRQDQDNIAGTLPVYNGVRVGPKTNAWVLGANYTMGPGKILVGYGQKDPDNYEKTKQMSLGYEYSLSKRTYLYIDASRKTGPQAQFRDDRSVNYYDLGINHSF</sequence>
<evidence type="ECO:0000256" key="11">
    <source>
        <dbReference type="SAM" id="SignalP"/>
    </source>
</evidence>
<evidence type="ECO:0000256" key="8">
    <source>
        <dbReference type="ARBA" id="ARBA00023114"/>
    </source>
</evidence>
<feature type="domain" description="Porin" evidence="12">
    <location>
        <begin position="7"/>
        <end position="325"/>
    </location>
</feature>
<dbReference type="RefSeq" id="WP_312553183.1">
    <property type="nucleotide sequence ID" value="NZ_JBHRVV010000001.1"/>
</dbReference>
<evidence type="ECO:0000256" key="2">
    <source>
        <dbReference type="ARBA" id="ARBA00011233"/>
    </source>
</evidence>
<dbReference type="Gene3D" id="2.40.160.10">
    <property type="entry name" value="Porin"/>
    <property type="match status" value="1"/>
</dbReference>
<evidence type="ECO:0000259" key="12">
    <source>
        <dbReference type="Pfam" id="PF13609"/>
    </source>
</evidence>
<evidence type="ECO:0000256" key="1">
    <source>
        <dbReference type="ARBA" id="ARBA00004571"/>
    </source>
</evidence>
<comment type="caution">
    <text evidence="13">The sequence shown here is derived from an EMBL/GenBank/DDBJ whole genome shotgun (WGS) entry which is preliminary data.</text>
</comment>
<evidence type="ECO:0000313" key="14">
    <source>
        <dbReference type="Proteomes" id="UP001595665"/>
    </source>
</evidence>
<gene>
    <name evidence="13" type="ORF">ACFOPH_17395</name>
</gene>